<dbReference type="AlphaFoldDB" id="A0A7C2AT24"/>
<dbReference type="GO" id="GO:0004739">
    <property type="term" value="F:pyruvate dehydrogenase (acetyl-transferring) activity"/>
    <property type="evidence" value="ECO:0007669"/>
    <property type="project" value="TreeGrafter"/>
</dbReference>
<dbReference type="InterPro" id="IPR001017">
    <property type="entry name" value="DH_E1"/>
</dbReference>
<dbReference type="Gene3D" id="3.40.50.970">
    <property type="match status" value="1"/>
</dbReference>
<evidence type="ECO:0000256" key="4">
    <source>
        <dbReference type="ARBA" id="ARBA00023002"/>
    </source>
</evidence>
<reference evidence="7" key="1">
    <citation type="journal article" date="2020" name="mSystems">
        <title>Genome- and Community-Level Interaction Insights into Carbon Utilization and Element Cycling Functions of Hydrothermarchaeota in Hydrothermal Sediment.</title>
        <authorList>
            <person name="Zhou Z."/>
            <person name="Liu Y."/>
            <person name="Xu W."/>
            <person name="Pan J."/>
            <person name="Luo Z.H."/>
            <person name="Li M."/>
        </authorList>
    </citation>
    <scope>NUCLEOTIDE SEQUENCE [LARGE SCALE GENOMIC DNA]</scope>
    <source>
        <strain evidence="7">SpSt-222</strain>
    </source>
</reference>
<dbReference type="GO" id="GO:0006086">
    <property type="term" value="P:pyruvate decarboxylation to acetyl-CoA"/>
    <property type="evidence" value="ECO:0007669"/>
    <property type="project" value="TreeGrafter"/>
</dbReference>
<evidence type="ECO:0000256" key="3">
    <source>
        <dbReference type="ARBA" id="ARBA00014159"/>
    </source>
</evidence>
<accession>A0A7C2AT24</accession>
<dbReference type="InterPro" id="IPR029061">
    <property type="entry name" value="THDP-binding"/>
</dbReference>
<keyword evidence="4" id="KW-0560">Oxidoreductase</keyword>
<dbReference type="SUPFAM" id="SSF52518">
    <property type="entry name" value="Thiamin diphosphate-binding fold (THDP-binding)"/>
    <property type="match status" value="1"/>
</dbReference>
<dbReference type="CDD" id="cd02000">
    <property type="entry name" value="TPP_E1_PDC_ADC_BCADC"/>
    <property type="match status" value="1"/>
</dbReference>
<dbReference type="InterPro" id="IPR050642">
    <property type="entry name" value="PDH_E1_Alpha_Subunit"/>
</dbReference>
<comment type="cofactor">
    <cofactor evidence="1">
        <name>thiamine diphosphate</name>
        <dbReference type="ChEBI" id="CHEBI:58937"/>
    </cofactor>
</comment>
<evidence type="ECO:0000256" key="2">
    <source>
        <dbReference type="ARBA" id="ARBA00011870"/>
    </source>
</evidence>
<dbReference type="PANTHER" id="PTHR11516:SF60">
    <property type="entry name" value="PYRUVATE DEHYDROGENASE E1 COMPONENT SUBUNIT ALPHA"/>
    <property type="match status" value="1"/>
</dbReference>
<evidence type="ECO:0000256" key="5">
    <source>
        <dbReference type="ARBA" id="ARBA00023052"/>
    </source>
</evidence>
<evidence type="ECO:0000313" key="7">
    <source>
        <dbReference type="EMBL" id="HEF65482.1"/>
    </source>
</evidence>
<keyword evidence="5" id="KW-0786">Thiamine pyrophosphate</keyword>
<evidence type="ECO:0000259" key="6">
    <source>
        <dbReference type="Pfam" id="PF00676"/>
    </source>
</evidence>
<dbReference type="PANTHER" id="PTHR11516">
    <property type="entry name" value="PYRUVATE DEHYDROGENASE E1 COMPONENT, ALPHA SUBUNIT BACTERIAL AND ORGANELLAR"/>
    <property type="match status" value="1"/>
</dbReference>
<dbReference type="FunFam" id="3.40.50.970:FF:000013">
    <property type="entry name" value="Pyruvate dehydrogenase E1 component subunit alpha"/>
    <property type="match status" value="1"/>
</dbReference>
<feature type="domain" description="Dehydrogenase E1 component" evidence="6">
    <location>
        <begin position="13"/>
        <end position="310"/>
    </location>
</feature>
<comment type="caution">
    <text evidence="7">The sequence shown here is derived from an EMBL/GenBank/DDBJ whole genome shotgun (WGS) entry which is preliminary data.</text>
</comment>
<dbReference type="Pfam" id="PF00676">
    <property type="entry name" value="E1_dh"/>
    <property type="match status" value="1"/>
</dbReference>
<proteinExistence type="predicted"/>
<comment type="subunit">
    <text evidence="2">Heterodimer of an alpha and a beta chain.</text>
</comment>
<protein>
    <recommendedName>
        <fullName evidence="3">Pyruvate dehydrogenase E1 component subunit alpha</fullName>
    </recommendedName>
</protein>
<organism evidence="7">
    <name type="scientific">Thermomicrobium roseum</name>
    <dbReference type="NCBI Taxonomy" id="500"/>
    <lineage>
        <taxon>Bacteria</taxon>
        <taxon>Pseudomonadati</taxon>
        <taxon>Thermomicrobiota</taxon>
        <taxon>Thermomicrobia</taxon>
        <taxon>Thermomicrobiales</taxon>
        <taxon>Thermomicrobiaceae</taxon>
        <taxon>Thermomicrobium</taxon>
    </lineage>
</organism>
<name>A0A7C2AT24_THERO</name>
<sequence>MEIPRERLRWIYERMALIRAFEDRVAQEFAAGKLPGFVHLYAGEEAIAVGVCAHLTDRDYITSTHRGHGHCIAKGVDVKAMMAELFGKATGVCKGKGGSMHIADVDKGMLGANGIVGGGPPIACGAGLMAKTLGTDQVAVCFFGDGAAEQGTTHEAMNLAAIWKLPVVFVCENNLYAESTPWTYHCAAPDIASRAAAYDMPGVLVDGTDVFAVYEAAGEAIARARRGEGPTLLECRAFRYYGHFQGDAVSYRTPEEEAAYRQRDPIQRFRQTVLSQGLLSEDELDAIDAAVQHEINEAVRFAEASPLPPPEDCLTDVYVSYPAEQLAFRH</sequence>
<dbReference type="EMBL" id="DSJL01000011">
    <property type="protein sequence ID" value="HEF65482.1"/>
    <property type="molecule type" value="Genomic_DNA"/>
</dbReference>
<evidence type="ECO:0000256" key="1">
    <source>
        <dbReference type="ARBA" id="ARBA00001964"/>
    </source>
</evidence>
<gene>
    <name evidence="7" type="ORF">ENP47_07790</name>
</gene>